<dbReference type="EMBL" id="JAGKQH010000012">
    <property type="protein sequence ID" value="KAG6585475.1"/>
    <property type="molecule type" value="Genomic_DNA"/>
</dbReference>
<name>A0AAV6MR69_9ROSI</name>
<dbReference type="Proteomes" id="UP000685013">
    <property type="component" value="Chromosome 12"/>
</dbReference>
<organism evidence="1 2">
    <name type="scientific">Cucurbita argyrosperma subsp. sororia</name>
    <dbReference type="NCBI Taxonomy" id="37648"/>
    <lineage>
        <taxon>Eukaryota</taxon>
        <taxon>Viridiplantae</taxon>
        <taxon>Streptophyta</taxon>
        <taxon>Embryophyta</taxon>
        <taxon>Tracheophyta</taxon>
        <taxon>Spermatophyta</taxon>
        <taxon>Magnoliopsida</taxon>
        <taxon>eudicotyledons</taxon>
        <taxon>Gunneridae</taxon>
        <taxon>Pentapetalae</taxon>
        <taxon>rosids</taxon>
        <taxon>fabids</taxon>
        <taxon>Cucurbitales</taxon>
        <taxon>Cucurbitaceae</taxon>
        <taxon>Cucurbiteae</taxon>
        <taxon>Cucurbita</taxon>
    </lineage>
</organism>
<sequence length="113" mass="12476">MRRRNCAIMIGRVRLKSKSAAFSISSAREGGAKESDVAAMRERDLRVVVERETNWGFLRIVGVRVRVRVLGMENLGVLVEAMEGGGERGLEEAIITFAMAASSFGALELWSFE</sequence>
<feature type="non-terminal residue" evidence="1">
    <location>
        <position position="1"/>
    </location>
</feature>
<proteinExistence type="predicted"/>
<reference evidence="1 2" key="1">
    <citation type="journal article" date="2021" name="Hortic Res">
        <title>The domestication of Cucurbita argyrosperma as revealed by the genome of its wild relative.</title>
        <authorList>
            <person name="Barrera-Redondo J."/>
            <person name="Sanchez-de la Vega G."/>
            <person name="Aguirre-Liguori J.A."/>
            <person name="Castellanos-Morales G."/>
            <person name="Gutierrez-Guerrero Y.T."/>
            <person name="Aguirre-Dugua X."/>
            <person name="Aguirre-Planter E."/>
            <person name="Tenaillon M.I."/>
            <person name="Lira-Saade R."/>
            <person name="Eguiarte L.E."/>
        </authorList>
    </citation>
    <scope>NUCLEOTIDE SEQUENCE [LARGE SCALE GENOMIC DNA]</scope>
    <source>
        <strain evidence="1">JBR-2021</strain>
    </source>
</reference>
<evidence type="ECO:0000313" key="1">
    <source>
        <dbReference type="EMBL" id="KAG6585475.1"/>
    </source>
</evidence>
<dbReference type="AlphaFoldDB" id="A0AAV6MR69"/>
<evidence type="ECO:0000313" key="2">
    <source>
        <dbReference type="Proteomes" id="UP000685013"/>
    </source>
</evidence>
<protein>
    <submittedName>
        <fullName evidence="1">Uncharacterized protein</fullName>
    </submittedName>
</protein>
<comment type="caution">
    <text evidence="1">The sequence shown here is derived from an EMBL/GenBank/DDBJ whole genome shotgun (WGS) entry which is preliminary data.</text>
</comment>
<keyword evidence="2" id="KW-1185">Reference proteome</keyword>
<accession>A0AAV6MR69</accession>
<gene>
    <name evidence="1" type="ORF">SDJN03_18208</name>
</gene>